<keyword evidence="7" id="KW-0238">DNA-binding</keyword>
<evidence type="ECO:0000256" key="7">
    <source>
        <dbReference type="ARBA" id="ARBA00023125"/>
    </source>
</evidence>
<comment type="catalytic activity">
    <reaction evidence="9">
        <text>Couples ATP hydrolysis with the unwinding of duplex DNA by translocating in the 3'-5' direction.</text>
        <dbReference type="EC" id="5.6.2.4"/>
    </reaction>
</comment>
<gene>
    <name evidence="15" type="ORF">IAB03_01270</name>
</gene>
<keyword evidence="3" id="KW-0547">Nucleotide-binding</keyword>
<feature type="domain" description="Helicase ATP-binding" evidence="13">
    <location>
        <begin position="25"/>
        <end position="193"/>
    </location>
</feature>
<evidence type="ECO:0000256" key="5">
    <source>
        <dbReference type="ARBA" id="ARBA00022806"/>
    </source>
</evidence>
<dbReference type="Proteomes" id="UP000824112">
    <property type="component" value="Unassembled WGS sequence"/>
</dbReference>
<dbReference type="AlphaFoldDB" id="A0A9D1M5S4"/>
<organism evidence="15 16">
    <name type="scientific">Candidatus Gallibacteroides avistercoris</name>
    <dbReference type="NCBI Taxonomy" id="2840833"/>
    <lineage>
        <taxon>Bacteria</taxon>
        <taxon>Pseudomonadati</taxon>
        <taxon>Bacteroidota</taxon>
        <taxon>Bacteroidia</taxon>
        <taxon>Bacteroidales</taxon>
        <taxon>Bacteroidaceae</taxon>
        <taxon>Bacteroidaceae incertae sedis</taxon>
        <taxon>Candidatus Gallibacteroides</taxon>
    </lineage>
</organism>
<dbReference type="InterPro" id="IPR036388">
    <property type="entry name" value="WH-like_DNA-bd_sf"/>
</dbReference>
<keyword evidence="5 15" id="KW-0347">Helicase</keyword>
<keyword evidence="4" id="KW-0378">Hydrolase</keyword>
<evidence type="ECO:0000259" key="13">
    <source>
        <dbReference type="PROSITE" id="PS51192"/>
    </source>
</evidence>
<dbReference type="GO" id="GO:0043138">
    <property type="term" value="F:3'-5' DNA helicase activity"/>
    <property type="evidence" value="ECO:0007669"/>
    <property type="project" value="UniProtKB-EC"/>
</dbReference>
<dbReference type="SUPFAM" id="SSF52540">
    <property type="entry name" value="P-loop containing nucleoside triphosphate hydrolases"/>
    <property type="match status" value="1"/>
</dbReference>
<dbReference type="GO" id="GO:0005737">
    <property type="term" value="C:cytoplasm"/>
    <property type="evidence" value="ECO:0007669"/>
    <property type="project" value="TreeGrafter"/>
</dbReference>
<dbReference type="InterPro" id="IPR027417">
    <property type="entry name" value="P-loop_NTPase"/>
</dbReference>
<dbReference type="Gene3D" id="3.40.50.300">
    <property type="entry name" value="P-loop containing nucleotide triphosphate hydrolases"/>
    <property type="match status" value="2"/>
</dbReference>
<dbReference type="InterPro" id="IPR001650">
    <property type="entry name" value="Helicase_C-like"/>
</dbReference>
<dbReference type="PROSITE" id="PS51192">
    <property type="entry name" value="HELICASE_ATP_BIND_1"/>
    <property type="match status" value="1"/>
</dbReference>
<keyword evidence="2" id="KW-0479">Metal-binding</keyword>
<dbReference type="GO" id="GO:0030894">
    <property type="term" value="C:replisome"/>
    <property type="evidence" value="ECO:0007669"/>
    <property type="project" value="TreeGrafter"/>
</dbReference>
<dbReference type="InterPro" id="IPR032284">
    <property type="entry name" value="RecQ_Zn-bd"/>
</dbReference>
<dbReference type="SMART" id="SM00487">
    <property type="entry name" value="DEXDc"/>
    <property type="match status" value="1"/>
</dbReference>
<accession>A0A9D1M5S4</accession>
<keyword evidence="8" id="KW-0413">Isomerase</keyword>
<dbReference type="GO" id="GO:0003677">
    <property type="term" value="F:DNA binding"/>
    <property type="evidence" value="ECO:0007669"/>
    <property type="project" value="UniProtKB-KW"/>
</dbReference>
<protein>
    <recommendedName>
        <fullName evidence="11">ATP-dependent DNA helicase RecQ</fullName>
        <ecNumber evidence="10">5.6.2.4</ecNumber>
    </recommendedName>
    <alternativeName>
        <fullName evidence="12">DNA 3'-5' helicase RecQ</fullName>
    </alternativeName>
</protein>
<dbReference type="GO" id="GO:0006281">
    <property type="term" value="P:DNA repair"/>
    <property type="evidence" value="ECO:0007669"/>
    <property type="project" value="TreeGrafter"/>
</dbReference>
<evidence type="ECO:0000256" key="8">
    <source>
        <dbReference type="ARBA" id="ARBA00023235"/>
    </source>
</evidence>
<dbReference type="SMART" id="SM00490">
    <property type="entry name" value="HELICc"/>
    <property type="match status" value="1"/>
</dbReference>
<dbReference type="GO" id="GO:0046872">
    <property type="term" value="F:metal ion binding"/>
    <property type="evidence" value="ECO:0007669"/>
    <property type="project" value="UniProtKB-KW"/>
</dbReference>
<evidence type="ECO:0000256" key="10">
    <source>
        <dbReference type="ARBA" id="ARBA00034808"/>
    </source>
</evidence>
<dbReference type="Gene3D" id="1.10.10.10">
    <property type="entry name" value="Winged helix-like DNA-binding domain superfamily/Winged helix DNA-binding domain"/>
    <property type="match status" value="1"/>
</dbReference>
<evidence type="ECO:0000313" key="16">
    <source>
        <dbReference type="Proteomes" id="UP000824112"/>
    </source>
</evidence>
<evidence type="ECO:0000259" key="14">
    <source>
        <dbReference type="PROSITE" id="PS51194"/>
    </source>
</evidence>
<dbReference type="GO" id="GO:0016787">
    <property type="term" value="F:hydrolase activity"/>
    <property type="evidence" value="ECO:0007669"/>
    <property type="project" value="UniProtKB-KW"/>
</dbReference>
<sequence>MPDILHILQHHWGYDCFRPLQEDIIRSVLDQKDTLGLMPTGGGKSITFQVPALALEGTCLVITPLISLMKDQVDGLRRLKIKATCIYSGMSRREMMTALDNCIYGKYKFLYVSPERLGTELFQSKLRAMEISLLVVDEAHCISQWGYDFRPSYLQIAQIRHLLPQVPVLALTATATNEAIKDIQKQLLFREENVFQKSFHRPNLAYIVKRGENKMSQLIHILNRVPGSAIVYVRSRKKTKEICEELIRNNISASFYHAGLATEIKNERQNRWKNDQCRVMVATNAFGMGIDKPDVRVVVHVDLPNSPEEYYQEAGRAGRDEKKAYAVTLYAKADKAKLHKRITDSFPKRDFIKRVYEALSNHLQIAEGYGSGCTYDFNLDLFCQHFKLPVLPTYHAIKLLEQSHYVEYIEDPNMASRVMMTVAREELYKIEETDPQTEQLLQTLLRSYTGLFADYVFINEELLIQRSGLSHDEVYARLIFLSKRGILHYIPRKRIPMIYYPQRRIDISQISIPKEVYEMRKARMEHRINSMLAYADSERTCRTQILLNYFGEKTRECGTCDICLQKARETSLEQTFGQIEQEIRNFIGKQPASLEEIIGNLAYPAQHIVEVLRFLCDEGYISNDNEHYKLN</sequence>
<dbReference type="PANTHER" id="PTHR13710:SF105">
    <property type="entry name" value="ATP-DEPENDENT DNA HELICASE Q1"/>
    <property type="match status" value="1"/>
</dbReference>
<reference evidence="15" key="1">
    <citation type="submission" date="2020-10" db="EMBL/GenBank/DDBJ databases">
        <authorList>
            <person name="Gilroy R."/>
        </authorList>
    </citation>
    <scope>NUCLEOTIDE SEQUENCE</scope>
    <source>
        <strain evidence="15">CHK158-818</strain>
    </source>
</reference>
<dbReference type="InterPro" id="IPR014001">
    <property type="entry name" value="Helicase_ATP-bd"/>
</dbReference>
<evidence type="ECO:0000313" key="15">
    <source>
        <dbReference type="EMBL" id="HIU54418.1"/>
    </source>
</evidence>
<evidence type="ECO:0000256" key="3">
    <source>
        <dbReference type="ARBA" id="ARBA00022741"/>
    </source>
</evidence>
<dbReference type="FunFam" id="3.40.50.300:FF:001389">
    <property type="entry name" value="ATP-dependent DNA helicase RecQ"/>
    <property type="match status" value="1"/>
</dbReference>
<evidence type="ECO:0000256" key="6">
    <source>
        <dbReference type="ARBA" id="ARBA00022840"/>
    </source>
</evidence>
<evidence type="ECO:0000256" key="4">
    <source>
        <dbReference type="ARBA" id="ARBA00022801"/>
    </source>
</evidence>
<proteinExistence type="inferred from homology"/>
<name>A0A9D1M5S4_9BACT</name>
<dbReference type="EMBL" id="DVNA01000030">
    <property type="protein sequence ID" value="HIU54418.1"/>
    <property type="molecule type" value="Genomic_DNA"/>
</dbReference>
<feature type="domain" description="Helicase C-terminal" evidence="14">
    <location>
        <begin position="217"/>
        <end position="363"/>
    </location>
</feature>
<dbReference type="PANTHER" id="PTHR13710">
    <property type="entry name" value="DNA HELICASE RECQ FAMILY MEMBER"/>
    <property type="match status" value="1"/>
</dbReference>
<dbReference type="Pfam" id="PF16124">
    <property type="entry name" value="RecQ_Zn_bind"/>
    <property type="match status" value="1"/>
</dbReference>
<reference evidence="15" key="2">
    <citation type="journal article" date="2021" name="PeerJ">
        <title>Extensive microbial diversity within the chicken gut microbiome revealed by metagenomics and culture.</title>
        <authorList>
            <person name="Gilroy R."/>
            <person name="Ravi A."/>
            <person name="Getino M."/>
            <person name="Pursley I."/>
            <person name="Horton D.L."/>
            <person name="Alikhan N.F."/>
            <person name="Baker D."/>
            <person name="Gharbi K."/>
            <person name="Hall N."/>
            <person name="Watson M."/>
            <person name="Adriaenssens E.M."/>
            <person name="Foster-Nyarko E."/>
            <person name="Jarju S."/>
            <person name="Secka A."/>
            <person name="Antonio M."/>
            <person name="Oren A."/>
            <person name="Chaudhuri R.R."/>
            <person name="La Ragione R."/>
            <person name="Hildebrand F."/>
            <person name="Pallen M.J."/>
        </authorList>
    </citation>
    <scope>NUCLEOTIDE SEQUENCE</scope>
    <source>
        <strain evidence="15">CHK158-818</strain>
    </source>
</reference>
<dbReference type="NCBIfam" id="TIGR00614">
    <property type="entry name" value="recQ_fam"/>
    <property type="match status" value="1"/>
</dbReference>
<dbReference type="InterPro" id="IPR011545">
    <property type="entry name" value="DEAD/DEAH_box_helicase_dom"/>
</dbReference>
<evidence type="ECO:0000256" key="11">
    <source>
        <dbReference type="ARBA" id="ARBA00044535"/>
    </source>
</evidence>
<dbReference type="InterPro" id="IPR002464">
    <property type="entry name" value="DNA/RNA_helicase_DEAH_CS"/>
</dbReference>
<keyword evidence="6" id="KW-0067">ATP-binding</keyword>
<evidence type="ECO:0000256" key="1">
    <source>
        <dbReference type="ARBA" id="ARBA00005446"/>
    </source>
</evidence>
<dbReference type="Pfam" id="PF00270">
    <property type="entry name" value="DEAD"/>
    <property type="match status" value="1"/>
</dbReference>
<dbReference type="PROSITE" id="PS00690">
    <property type="entry name" value="DEAH_ATP_HELICASE"/>
    <property type="match status" value="1"/>
</dbReference>
<evidence type="ECO:0000256" key="12">
    <source>
        <dbReference type="ARBA" id="ARBA00044550"/>
    </source>
</evidence>
<evidence type="ECO:0000256" key="2">
    <source>
        <dbReference type="ARBA" id="ARBA00022723"/>
    </source>
</evidence>
<dbReference type="InterPro" id="IPR004589">
    <property type="entry name" value="DNA_helicase_ATP-dep_RecQ"/>
</dbReference>
<dbReference type="GO" id="GO:0043590">
    <property type="term" value="C:bacterial nucleoid"/>
    <property type="evidence" value="ECO:0007669"/>
    <property type="project" value="TreeGrafter"/>
</dbReference>
<dbReference type="Pfam" id="PF00271">
    <property type="entry name" value="Helicase_C"/>
    <property type="match status" value="1"/>
</dbReference>
<comment type="similarity">
    <text evidence="1">Belongs to the helicase family. RecQ subfamily.</text>
</comment>
<dbReference type="GO" id="GO:0005524">
    <property type="term" value="F:ATP binding"/>
    <property type="evidence" value="ECO:0007669"/>
    <property type="project" value="UniProtKB-KW"/>
</dbReference>
<evidence type="ECO:0000256" key="9">
    <source>
        <dbReference type="ARBA" id="ARBA00034617"/>
    </source>
</evidence>
<dbReference type="EC" id="5.6.2.4" evidence="10"/>
<dbReference type="GO" id="GO:0009378">
    <property type="term" value="F:four-way junction helicase activity"/>
    <property type="evidence" value="ECO:0007669"/>
    <property type="project" value="TreeGrafter"/>
</dbReference>
<dbReference type="GO" id="GO:0006310">
    <property type="term" value="P:DNA recombination"/>
    <property type="evidence" value="ECO:0007669"/>
    <property type="project" value="InterPro"/>
</dbReference>
<comment type="caution">
    <text evidence="15">The sequence shown here is derived from an EMBL/GenBank/DDBJ whole genome shotgun (WGS) entry which is preliminary data.</text>
</comment>
<dbReference type="CDD" id="cd17920">
    <property type="entry name" value="DEXHc_RecQ"/>
    <property type="match status" value="1"/>
</dbReference>
<dbReference type="PROSITE" id="PS51194">
    <property type="entry name" value="HELICASE_CTER"/>
    <property type="match status" value="1"/>
</dbReference>